<gene>
    <name evidence="1" type="ORF">AN484_00815</name>
</gene>
<dbReference type="AlphaFoldDB" id="A0A1B7X874"/>
<comment type="caution">
    <text evidence="1">The sequence shown here is derived from an EMBL/GenBank/DDBJ whole genome shotgun (WGS) entry which is preliminary data.</text>
</comment>
<proteinExistence type="predicted"/>
<sequence length="78" mass="9175">MSDKYPFIPEHLVKALEDTSIPLIDLIHGHLKVEMLEVEEAMKDNPDRFLKGYMEAITMIYVLTYNLSIDRKHIEENQ</sequence>
<organism evidence="1 2">
    <name type="scientific">Aphanizomenon flos-aquae WA102</name>
    <dbReference type="NCBI Taxonomy" id="1710896"/>
    <lineage>
        <taxon>Bacteria</taxon>
        <taxon>Bacillati</taxon>
        <taxon>Cyanobacteriota</taxon>
        <taxon>Cyanophyceae</taxon>
        <taxon>Nostocales</taxon>
        <taxon>Aphanizomenonaceae</taxon>
        <taxon>Aphanizomenon</taxon>
    </lineage>
</organism>
<protein>
    <submittedName>
        <fullName evidence="1">Uncharacterized protein</fullName>
    </submittedName>
</protein>
<evidence type="ECO:0000313" key="1">
    <source>
        <dbReference type="EMBL" id="OBQ45547.1"/>
    </source>
</evidence>
<accession>A0A1B7X874</accession>
<reference evidence="1 2" key="1">
    <citation type="submission" date="2015-09" db="EMBL/GenBank/DDBJ databases">
        <title>Aphanizomenon flos-aquae WA102.</title>
        <authorList>
            <person name="Driscoll C."/>
        </authorList>
    </citation>
    <scope>NUCLEOTIDE SEQUENCE [LARGE SCALE GENOMIC DNA]</scope>
    <source>
        <strain evidence="1">WA102</strain>
    </source>
</reference>
<name>A0A1B7X874_APHFL</name>
<dbReference type="EMBL" id="LJOW01000002">
    <property type="protein sequence ID" value="OBQ45547.1"/>
    <property type="molecule type" value="Genomic_DNA"/>
</dbReference>
<evidence type="ECO:0000313" key="2">
    <source>
        <dbReference type="Proteomes" id="UP000092093"/>
    </source>
</evidence>
<dbReference type="Proteomes" id="UP000092093">
    <property type="component" value="Unassembled WGS sequence"/>
</dbReference>